<keyword evidence="1" id="KW-0812">Transmembrane</keyword>
<dbReference type="Proteomes" id="UP000307541">
    <property type="component" value="Unassembled WGS sequence"/>
</dbReference>
<gene>
    <name evidence="2" type="ORF">D8779_10415</name>
</gene>
<keyword evidence="1" id="KW-0472">Membrane</keyword>
<keyword evidence="1" id="KW-1133">Transmembrane helix</keyword>
<reference evidence="2 3" key="1">
    <citation type="submission" date="2018-10" db="EMBL/GenBank/DDBJ databases">
        <title>Pseudomonas leptonychotis sp. nov., isolated from Weddell seals in Antarctica.</title>
        <authorList>
            <person name="Novakova D."/>
            <person name="Svec P."/>
            <person name="Kralova S."/>
            <person name="Kristofova L."/>
            <person name="Zeman M."/>
            <person name="Pantucek R."/>
            <person name="Maslanova I."/>
            <person name="Sedlacek I."/>
        </authorList>
    </citation>
    <scope>NUCLEOTIDE SEQUENCE [LARGE SCALE GENOMIC DNA]</scope>
    <source>
        <strain evidence="2 3">CCM 8849</strain>
    </source>
</reference>
<protein>
    <submittedName>
        <fullName evidence="2">Uncharacterized protein</fullName>
    </submittedName>
</protein>
<accession>A0A4T2A1Y7</accession>
<name>A0A4T2A1Y7_9PSED</name>
<dbReference type="AlphaFoldDB" id="A0A4T2A1Y7"/>
<feature type="transmembrane region" description="Helical" evidence="1">
    <location>
        <begin position="31"/>
        <end position="48"/>
    </location>
</feature>
<evidence type="ECO:0000313" key="2">
    <source>
        <dbReference type="EMBL" id="TIH11063.1"/>
    </source>
</evidence>
<dbReference type="EMBL" id="RFLV01000001">
    <property type="protein sequence ID" value="TIH11063.1"/>
    <property type="molecule type" value="Genomic_DNA"/>
</dbReference>
<evidence type="ECO:0000256" key="1">
    <source>
        <dbReference type="SAM" id="Phobius"/>
    </source>
</evidence>
<organism evidence="2 3">
    <name type="scientific">Pseudomonas leptonychotis</name>
    <dbReference type="NCBI Taxonomy" id="2448482"/>
    <lineage>
        <taxon>Bacteria</taxon>
        <taxon>Pseudomonadati</taxon>
        <taxon>Pseudomonadota</taxon>
        <taxon>Gammaproteobacteria</taxon>
        <taxon>Pseudomonadales</taxon>
        <taxon>Pseudomonadaceae</taxon>
        <taxon>Pseudomonas</taxon>
    </lineage>
</organism>
<proteinExistence type="predicted"/>
<sequence>MAMGAVHSESGAADYGWRCAQRATSGDSTPVILPTCCVVILLMVCGYGQHLHISGYWFSADYFPTGTRHASLRCIGLLAQVMARSNLIASLATRFSLIRLYVWPIG</sequence>
<evidence type="ECO:0000313" key="3">
    <source>
        <dbReference type="Proteomes" id="UP000307541"/>
    </source>
</evidence>
<comment type="caution">
    <text evidence="2">The sequence shown here is derived from an EMBL/GenBank/DDBJ whole genome shotgun (WGS) entry which is preliminary data.</text>
</comment>
<keyword evidence="3" id="KW-1185">Reference proteome</keyword>